<dbReference type="RefSeq" id="WP_301190663.1">
    <property type="nucleotide sequence ID" value="NZ_JAPDPJ010000024.1"/>
</dbReference>
<dbReference type="EMBL" id="JAPDPJ010000024">
    <property type="protein sequence ID" value="MCW3787098.1"/>
    <property type="molecule type" value="Genomic_DNA"/>
</dbReference>
<dbReference type="Proteomes" id="UP001209229">
    <property type="component" value="Unassembled WGS sequence"/>
</dbReference>
<name>A0AAE3SGA5_9BACT</name>
<evidence type="ECO:0000313" key="3">
    <source>
        <dbReference type="Proteomes" id="UP001209229"/>
    </source>
</evidence>
<proteinExistence type="predicted"/>
<comment type="caution">
    <text evidence="2">The sequence shown here is derived from an EMBL/GenBank/DDBJ whole genome shotgun (WGS) entry which is preliminary data.</text>
</comment>
<sequence length="148" mass="17602">MRVEDHLTLQGEQFQNDNSDRMRIKIEDYKSAEMQILMHHVYEYKKGLRNLVLHTMNRREKHITEEMLTRKGISFYMQQLPSGKINVFFGNDKCVKIIESFGHKTLNDFTDEEDFILGTMLGYDRMQQCERFLKRRTTKAQMLGKTGS</sequence>
<evidence type="ECO:0000313" key="2">
    <source>
        <dbReference type="EMBL" id="MCW3787098.1"/>
    </source>
</evidence>
<dbReference type="InterPro" id="IPR018594">
    <property type="entry name" value="DUF2023"/>
</dbReference>
<accession>A0AAE3SGA5</accession>
<reference evidence="2" key="1">
    <citation type="submission" date="2022-10" db="EMBL/GenBank/DDBJ databases">
        <authorList>
            <person name="Yu W.X."/>
        </authorList>
    </citation>
    <scope>NUCLEOTIDE SEQUENCE</scope>
    <source>
        <strain evidence="2">AAT</strain>
    </source>
</reference>
<organism evidence="2 3">
    <name type="scientific">Plebeiibacterium sediminum</name>
    <dbReference type="NCBI Taxonomy" id="2992112"/>
    <lineage>
        <taxon>Bacteria</taxon>
        <taxon>Pseudomonadati</taxon>
        <taxon>Bacteroidota</taxon>
        <taxon>Bacteroidia</taxon>
        <taxon>Marinilabiliales</taxon>
        <taxon>Marinilabiliaceae</taxon>
        <taxon>Plebeiibacterium</taxon>
    </lineage>
</organism>
<keyword evidence="3" id="KW-1185">Reference proteome</keyword>
<evidence type="ECO:0000259" key="1">
    <source>
        <dbReference type="Pfam" id="PF09633"/>
    </source>
</evidence>
<protein>
    <submittedName>
        <fullName evidence="2">DUF2023 family protein</fullName>
    </submittedName>
</protein>
<dbReference type="Gene3D" id="3.30.2190.10">
    <property type="entry name" value="PG1857-like"/>
    <property type="match status" value="1"/>
</dbReference>
<gene>
    <name evidence="2" type="ORF">OM075_11500</name>
</gene>
<dbReference type="AlphaFoldDB" id="A0AAE3SGA5"/>
<dbReference type="Pfam" id="PF09633">
    <property type="entry name" value="DUF2023"/>
    <property type="match status" value="1"/>
</dbReference>
<dbReference type="SUPFAM" id="SSF160448">
    <property type="entry name" value="PG1857-like"/>
    <property type="match status" value="1"/>
</dbReference>
<feature type="domain" description="DUF2023" evidence="1">
    <location>
        <begin position="35"/>
        <end position="135"/>
    </location>
</feature>
<dbReference type="InterPro" id="IPR036780">
    <property type="entry name" value="PG1857-like_sf"/>
</dbReference>